<gene>
    <name evidence="2" type="ORF">DSM100688_1017</name>
</gene>
<dbReference type="SUPFAM" id="SSF53474">
    <property type="entry name" value="alpha/beta-Hydrolases"/>
    <property type="match status" value="1"/>
</dbReference>
<dbReference type="InterPro" id="IPR000801">
    <property type="entry name" value="Esterase-like"/>
</dbReference>
<feature type="transmembrane region" description="Helical" evidence="1">
    <location>
        <begin position="116"/>
        <end position="133"/>
    </location>
</feature>
<evidence type="ECO:0000313" key="3">
    <source>
        <dbReference type="Proteomes" id="UP000482084"/>
    </source>
</evidence>
<comment type="caution">
    <text evidence="2">The sequence shown here is derived from an EMBL/GenBank/DDBJ whole genome shotgun (WGS) entry which is preliminary data.</text>
</comment>
<dbReference type="Gene3D" id="3.40.50.1820">
    <property type="entry name" value="alpha/beta hydrolase"/>
    <property type="match status" value="1"/>
</dbReference>
<name>A0A6L4X2W9_9BIFI</name>
<feature type="transmembrane region" description="Helical" evidence="1">
    <location>
        <begin position="53"/>
        <end position="74"/>
    </location>
</feature>
<keyword evidence="3" id="KW-1185">Reference proteome</keyword>
<proteinExistence type="predicted"/>
<feature type="transmembrane region" description="Helical" evidence="1">
    <location>
        <begin position="27"/>
        <end position="46"/>
    </location>
</feature>
<dbReference type="InterPro" id="IPR050583">
    <property type="entry name" value="Mycobacterial_A85_antigen"/>
</dbReference>
<dbReference type="PANTHER" id="PTHR48098">
    <property type="entry name" value="ENTEROCHELIN ESTERASE-RELATED"/>
    <property type="match status" value="1"/>
</dbReference>
<accession>A0A6L4X2W9</accession>
<organism evidence="2 3">
    <name type="scientific">Bifidobacterium ramosum</name>
    <dbReference type="NCBI Taxonomy" id="1798158"/>
    <lineage>
        <taxon>Bacteria</taxon>
        <taxon>Bacillati</taxon>
        <taxon>Actinomycetota</taxon>
        <taxon>Actinomycetes</taxon>
        <taxon>Bifidobacteriales</taxon>
        <taxon>Bifidobacteriaceae</taxon>
        <taxon>Bifidobacterium</taxon>
    </lineage>
</organism>
<dbReference type="Proteomes" id="UP000482084">
    <property type="component" value="Unassembled WGS sequence"/>
</dbReference>
<reference evidence="2 3" key="1">
    <citation type="submission" date="2019-10" db="EMBL/GenBank/DDBJ databases">
        <title>Characterization of the phylogenetic diversity of two novel species belonging to the genus Bifidobacterium: Bifidobacterium cebidarum sp. nov. and Bifidobacterium leontopitheci sp. nov.</title>
        <authorList>
            <person name="Lugli G.A."/>
            <person name="Duranti S."/>
            <person name="Milani C."/>
            <person name="Turroni F."/>
            <person name="Ventura M."/>
        </authorList>
    </citation>
    <scope>NUCLEOTIDE SEQUENCE [LARGE SCALE GENOMIC DNA]</scope>
    <source>
        <strain evidence="2 3">DSM 100688</strain>
    </source>
</reference>
<protein>
    <submittedName>
        <fullName evidence="2">Esterase</fullName>
    </submittedName>
</protein>
<dbReference type="PANTHER" id="PTHR48098:SF1">
    <property type="entry name" value="DIACYLGLYCEROL ACYLTRANSFERASE_MYCOLYLTRANSFERASE AG85A"/>
    <property type="match status" value="1"/>
</dbReference>
<keyword evidence="1" id="KW-1133">Transmembrane helix</keyword>
<dbReference type="Pfam" id="PF00756">
    <property type="entry name" value="Esterase"/>
    <property type="match status" value="1"/>
</dbReference>
<dbReference type="EMBL" id="WBSM01000004">
    <property type="protein sequence ID" value="KAB8288142.1"/>
    <property type="molecule type" value="Genomic_DNA"/>
</dbReference>
<dbReference type="InterPro" id="IPR029058">
    <property type="entry name" value="AB_hydrolase_fold"/>
</dbReference>
<dbReference type="RefSeq" id="WP_420837481.1">
    <property type="nucleotide sequence ID" value="NZ_WBSM01000004.1"/>
</dbReference>
<dbReference type="GO" id="GO:0016747">
    <property type="term" value="F:acyltransferase activity, transferring groups other than amino-acyl groups"/>
    <property type="evidence" value="ECO:0007669"/>
    <property type="project" value="TreeGrafter"/>
</dbReference>
<feature type="transmembrane region" description="Helical" evidence="1">
    <location>
        <begin position="80"/>
        <end position="104"/>
    </location>
</feature>
<sequence length="463" mass="49018">MNDAPSWLRSFIESFMAVTLTSGPLPVIAYALAVAGIAVLVVWQLLRDDRRRMIGQLAIALCAGALGLLAAWLVSDGIMVFGVSLGWAVIVTVAVGFAALGFLVATAIQAHHMRRAIAIILVPIALIATAVRVDTIYGEYQTIGSLVNYSPYQSIGATSLGNDTITVAEWQRRAARHTLPNDLPTRGSLYTQRIANTRSRFQARDAMVYLPPAALSSTPPRLPVLILLAGQPGSPSRAMSASGIVALLDDYAAAHDGLAPIVVSPDQNGDNTINSLCADTTKHGKAETYLTRDVPDWIRGHLPVSTDAKDWAIAGFSQGGTCSTQLAPRHPDLFGTMIAVDGEIAPTDGSVEHMVDAYFGGDRAAYESQVPTNAIAAHSPSDQAAVLAAGEHDTTSVANVRTIGAAARKAGMDVTTLEVPGTGHDWHAVHATLEAALPWWCARTGLGTTDKTWSDYTALQVIR</sequence>
<dbReference type="AlphaFoldDB" id="A0A6L4X2W9"/>
<evidence type="ECO:0000256" key="1">
    <source>
        <dbReference type="SAM" id="Phobius"/>
    </source>
</evidence>
<evidence type="ECO:0000313" key="2">
    <source>
        <dbReference type="EMBL" id="KAB8288142.1"/>
    </source>
</evidence>
<keyword evidence="1" id="KW-0812">Transmembrane</keyword>
<keyword evidence="1" id="KW-0472">Membrane</keyword>